<sequence>MFNATQLLCVPEHVVPCAKQHSTHTKLQASDAHRKHHDRAQANSKRPPNRHDDTRQCRRARRSTPPVPLCINWRLPCGLTVIWMSRTKKKKINTRN</sequence>
<dbReference type="AlphaFoldDB" id="A0A0A8Z5J9"/>
<evidence type="ECO:0000313" key="2">
    <source>
        <dbReference type="EMBL" id="JAD32973.1"/>
    </source>
</evidence>
<accession>A0A0A8Z5J9</accession>
<evidence type="ECO:0000256" key="1">
    <source>
        <dbReference type="SAM" id="MobiDB-lite"/>
    </source>
</evidence>
<reference evidence="2" key="2">
    <citation type="journal article" date="2015" name="Data Brief">
        <title>Shoot transcriptome of the giant reed, Arundo donax.</title>
        <authorList>
            <person name="Barrero R.A."/>
            <person name="Guerrero F.D."/>
            <person name="Moolhuijzen P."/>
            <person name="Goolsby J.A."/>
            <person name="Tidwell J."/>
            <person name="Bellgard S.E."/>
            <person name="Bellgard M.I."/>
        </authorList>
    </citation>
    <scope>NUCLEOTIDE SEQUENCE</scope>
    <source>
        <tissue evidence="2">Shoot tissue taken approximately 20 cm above the soil surface</tissue>
    </source>
</reference>
<reference evidence="2" key="1">
    <citation type="submission" date="2014-09" db="EMBL/GenBank/DDBJ databases">
        <authorList>
            <person name="Magalhaes I.L.F."/>
            <person name="Oliveira U."/>
            <person name="Santos F.R."/>
            <person name="Vidigal T.H.D.A."/>
            <person name="Brescovit A.D."/>
            <person name="Santos A.J."/>
        </authorList>
    </citation>
    <scope>NUCLEOTIDE SEQUENCE</scope>
    <source>
        <tissue evidence="2">Shoot tissue taken approximately 20 cm above the soil surface</tissue>
    </source>
</reference>
<dbReference type="EMBL" id="GBRH01264922">
    <property type="protein sequence ID" value="JAD32973.1"/>
    <property type="molecule type" value="Transcribed_RNA"/>
</dbReference>
<proteinExistence type="predicted"/>
<organism evidence="2">
    <name type="scientific">Arundo donax</name>
    <name type="common">Giant reed</name>
    <name type="synonym">Donax arundinaceus</name>
    <dbReference type="NCBI Taxonomy" id="35708"/>
    <lineage>
        <taxon>Eukaryota</taxon>
        <taxon>Viridiplantae</taxon>
        <taxon>Streptophyta</taxon>
        <taxon>Embryophyta</taxon>
        <taxon>Tracheophyta</taxon>
        <taxon>Spermatophyta</taxon>
        <taxon>Magnoliopsida</taxon>
        <taxon>Liliopsida</taxon>
        <taxon>Poales</taxon>
        <taxon>Poaceae</taxon>
        <taxon>PACMAD clade</taxon>
        <taxon>Arundinoideae</taxon>
        <taxon>Arundineae</taxon>
        <taxon>Arundo</taxon>
    </lineage>
</organism>
<name>A0A0A8Z5J9_ARUDO</name>
<feature type="region of interest" description="Disordered" evidence="1">
    <location>
        <begin position="20"/>
        <end position="62"/>
    </location>
</feature>
<protein>
    <submittedName>
        <fullName evidence="2">Uncharacterized protein</fullName>
    </submittedName>
</protein>